<dbReference type="SUPFAM" id="SSF55729">
    <property type="entry name" value="Acyl-CoA N-acyltransferases (Nat)"/>
    <property type="match status" value="1"/>
</dbReference>
<name>A0AAD1NP16_9GAMM</name>
<dbReference type="CDD" id="cd04301">
    <property type="entry name" value="NAT_SF"/>
    <property type="match status" value="1"/>
</dbReference>
<evidence type="ECO:0000259" key="3">
    <source>
        <dbReference type="PROSITE" id="PS51186"/>
    </source>
</evidence>
<sequence>MNIMPKEDSMQIRADDLSHPGVLQLLAEHLQEMQATSPPESVHALDLSGLKQTNIHFFTLWVTEIPAACGAIKLLGNAEAELKSMRTAASFRHRGYARAMLRHLLHHAAGLGVQRLYLETGTMAYFAPARALYASEGFSFCAPFADYQQDPNSCFMSLKLAAL</sequence>
<accession>A0AAD1NP16</accession>
<dbReference type="InterPro" id="IPR000182">
    <property type="entry name" value="GNAT_dom"/>
</dbReference>
<evidence type="ECO:0000313" key="5">
    <source>
        <dbReference type="Proteomes" id="UP000825078"/>
    </source>
</evidence>
<feature type="domain" description="N-acetyltransferase" evidence="3">
    <location>
        <begin position="10"/>
        <end position="161"/>
    </location>
</feature>
<proteinExistence type="predicted"/>
<dbReference type="Gene3D" id="3.40.630.30">
    <property type="match status" value="1"/>
</dbReference>
<organism evidence="4 5">
    <name type="scientific">Shewanella algae</name>
    <dbReference type="NCBI Taxonomy" id="38313"/>
    <lineage>
        <taxon>Bacteria</taxon>
        <taxon>Pseudomonadati</taxon>
        <taxon>Pseudomonadota</taxon>
        <taxon>Gammaproteobacteria</taxon>
        <taxon>Alteromonadales</taxon>
        <taxon>Shewanellaceae</taxon>
        <taxon>Shewanella</taxon>
    </lineage>
</organism>
<dbReference type="AlphaFoldDB" id="A0AAD1NP16"/>
<keyword evidence="2" id="KW-0012">Acyltransferase</keyword>
<protein>
    <submittedName>
        <fullName evidence="4">N-acetyltransferase</fullName>
    </submittedName>
</protein>
<dbReference type="Pfam" id="PF00583">
    <property type="entry name" value="Acetyltransf_1"/>
    <property type="match status" value="1"/>
</dbReference>
<dbReference type="EMBL" id="AP024613">
    <property type="protein sequence ID" value="BCV45976.1"/>
    <property type="molecule type" value="Genomic_DNA"/>
</dbReference>
<keyword evidence="1" id="KW-0808">Transferase</keyword>
<reference evidence="4" key="1">
    <citation type="submission" date="2021-05" db="EMBL/GenBank/DDBJ databases">
        <title>Molecular characterization for Shewanella algae harboring chromosomal blaOXA-55-like strains isolated from clinical and environment sample.</title>
        <authorList>
            <person name="Ohama Y."/>
            <person name="Aoki K."/>
            <person name="Harada S."/>
            <person name="Moriya K."/>
            <person name="Ishii Y."/>
            <person name="Tateda K."/>
        </authorList>
    </citation>
    <scope>NUCLEOTIDE SEQUENCE</scope>
    <source>
        <strain evidence="4">TUM17379</strain>
    </source>
</reference>
<evidence type="ECO:0000256" key="2">
    <source>
        <dbReference type="ARBA" id="ARBA00023315"/>
    </source>
</evidence>
<dbReference type="PROSITE" id="PS51186">
    <property type="entry name" value="GNAT"/>
    <property type="match status" value="1"/>
</dbReference>
<dbReference type="InterPro" id="IPR050832">
    <property type="entry name" value="Bact_Acetyltransf"/>
</dbReference>
<dbReference type="PANTHER" id="PTHR43877">
    <property type="entry name" value="AMINOALKYLPHOSPHONATE N-ACETYLTRANSFERASE-RELATED-RELATED"/>
    <property type="match status" value="1"/>
</dbReference>
<dbReference type="GO" id="GO:0016747">
    <property type="term" value="F:acyltransferase activity, transferring groups other than amino-acyl groups"/>
    <property type="evidence" value="ECO:0007669"/>
    <property type="project" value="InterPro"/>
</dbReference>
<evidence type="ECO:0000313" key="4">
    <source>
        <dbReference type="EMBL" id="BCV45976.1"/>
    </source>
</evidence>
<evidence type="ECO:0000256" key="1">
    <source>
        <dbReference type="ARBA" id="ARBA00022679"/>
    </source>
</evidence>
<gene>
    <name evidence="4" type="primary">ysnE</name>
    <name evidence="4" type="ORF">TUM17379_29940</name>
</gene>
<dbReference type="InterPro" id="IPR016181">
    <property type="entry name" value="Acyl_CoA_acyltransferase"/>
</dbReference>
<dbReference type="Proteomes" id="UP000825078">
    <property type="component" value="Chromosome"/>
</dbReference>
<dbReference type="PANTHER" id="PTHR43877:SF5">
    <property type="entry name" value="BLL8307 PROTEIN"/>
    <property type="match status" value="1"/>
</dbReference>